<name>A0A0F9QT84_9ZZZZ</name>
<proteinExistence type="predicted"/>
<dbReference type="AlphaFoldDB" id="A0A0F9QT84"/>
<comment type="caution">
    <text evidence="1">The sequence shown here is derived from an EMBL/GenBank/DDBJ whole genome shotgun (WGS) entry which is preliminary data.</text>
</comment>
<dbReference type="EMBL" id="LAZR01003628">
    <property type="protein sequence ID" value="KKN16291.1"/>
    <property type="molecule type" value="Genomic_DNA"/>
</dbReference>
<organism evidence="1">
    <name type="scientific">marine sediment metagenome</name>
    <dbReference type="NCBI Taxonomy" id="412755"/>
    <lineage>
        <taxon>unclassified sequences</taxon>
        <taxon>metagenomes</taxon>
        <taxon>ecological metagenomes</taxon>
    </lineage>
</organism>
<sequence>MKSYDLSNWEELTEKQRDNVCSYQKLTQVFITEHWKELTNFQRNGVCLSQKLTQSFINKHWKELTEGQRYWVYQYQELSPSFKEQLMSGNIPKFIPTKTIRYIDMNFEDF</sequence>
<gene>
    <name evidence="1" type="ORF">LCGC14_0977470</name>
</gene>
<protein>
    <submittedName>
        <fullName evidence="1">Uncharacterized protein</fullName>
    </submittedName>
</protein>
<evidence type="ECO:0000313" key="1">
    <source>
        <dbReference type="EMBL" id="KKN16291.1"/>
    </source>
</evidence>
<accession>A0A0F9QT84</accession>
<reference evidence="1" key="1">
    <citation type="journal article" date="2015" name="Nature">
        <title>Complex archaea that bridge the gap between prokaryotes and eukaryotes.</title>
        <authorList>
            <person name="Spang A."/>
            <person name="Saw J.H."/>
            <person name="Jorgensen S.L."/>
            <person name="Zaremba-Niedzwiedzka K."/>
            <person name="Martijn J."/>
            <person name="Lind A.E."/>
            <person name="van Eijk R."/>
            <person name="Schleper C."/>
            <person name="Guy L."/>
            <person name="Ettema T.J."/>
        </authorList>
    </citation>
    <scope>NUCLEOTIDE SEQUENCE</scope>
</reference>